<dbReference type="PANTHER" id="PTHR44924:SF1">
    <property type="entry name" value="DNAJ SUBFAMILY A MEMBER 2"/>
    <property type="match status" value="1"/>
</dbReference>
<protein>
    <submittedName>
        <fullName evidence="4">Putative J domain-containing protein</fullName>
    </submittedName>
</protein>
<dbReference type="InterPro" id="IPR026894">
    <property type="entry name" value="DnaJ_X"/>
</dbReference>
<keyword evidence="6" id="KW-1185">Reference proteome</keyword>
<dbReference type="InterPro" id="IPR001623">
    <property type="entry name" value="DnaJ_domain"/>
</dbReference>
<evidence type="ECO:0000313" key="6">
    <source>
        <dbReference type="Proteomes" id="UP000188320"/>
    </source>
</evidence>
<evidence type="ECO:0000256" key="2">
    <source>
        <dbReference type="SAM" id="MobiDB-lite"/>
    </source>
</evidence>
<dbReference type="EMBL" id="LSSK01001333">
    <property type="protein sequence ID" value="OMH79995.1"/>
    <property type="molecule type" value="Genomic_DNA"/>
</dbReference>
<dbReference type="PANTHER" id="PTHR44924">
    <property type="entry name" value="DNAJ SUBFAMILY A MEMBER 2"/>
    <property type="match status" value="1"/>
</dbReference>
<dbReference type="CDD" id="cd06257">
    <property type="entry name" value="DnaJ"/>
    <property type="match status" value="1"/>
</dbReference>
<gene>
    <name evidence="5" type="ORF">AX774_g4686</name>
    <name evidence="4" type="ORF">AX774_g6576</name>
</gene>
<organism evidence="4 6">
    <name type="scientific">Zancudomyces culisetae</name>
    <name type="common">Gut fungus</name>
    <name type="synonym">Smittium culisetae</name>
    <dbReference type="NCBI Taxonomy" id="1213189"/>
    <lineage>
        <taxon>Eukaryota</taxon>
        <taxon>Fungi</taxon>
        <taxon>Fungi incertae sedis</taxon>
        <taxon>Zoopagomycota</taxon>
        <taxon>Kickxellomycotina</taxon>
        <taxon>Harpellomycetes</taxon>
        <taxon>Harpellales</taxon>
        <taxon>Legeriomycetaceae</taxon>
        <taxon>Zancudomyces</taxon>
    </lineage>
</organism>
<evidence type="ECO:0000313" key="4">
    <source>
        <dbReference type="EMBL" id="OMH79995.1"/>
    </source>
</evidence>
<dbReference type="Pfam" id="PF14308">
    <property type="entry name" value="DnaJ-X"/>
    <property type="match status" value="1"/>
</dbReference>
<reference evidence="6" key="1">
    <citation type="submission" date="2017-01" db="EMBL/GenBank/DDBJ databases">
        <authorList>
            <person name="Wang Y."/>
            <person name="White M."/>
            <person name="Kvist S."/>
            <person name="Moncalvo J.-M."/>
        </authorList>
    </citation>
    <scope>NUCLEOTIDE SEQUENCE [LARGE SCALE GENOMIC DNA]</scope>
    <source>
        <strain evidence="6">COL-18-3</strain>
    </source>
</reference>
<feature type="compositionally biased region" description="Basic and acidic residues" evidence="2">
    <location>
        <begin position="1"/>
        <end position="12"/>
    </location>
</feature>
<dbReference type="AlphaFoldDB" id="A0A1R1PG78"/>
<evidence type="ECO:0000259" key="3">
    <source>
        <dbReference type="PROSITE" id="PS50076"/>
    </source>
</evidence>
<dbReference type="SMART" id="SM00271">
    <property type="entry name" value="DnaJ"/>
    <property type="match status" value="1"/>
</dbReference>
<dbReference type="PROSITE" id="PS00636">
    <property type="entry name" value="DNAJ_1"/>
    <property type="match status" value="1"/>
</dbReference>
<dbReference type="PRINTS" id="PR00625">
    <property type="entry name" value="JDOMAIN"/>
</dbReference>
<dbReference type="EMBL" id="LSSK01000804">
    <property type="protein sequence ID" value="OMH81847.1"/>
    <property type="molecule type" value="Genomic_DNA"/>
</dbReference>
<comment type="caution">
    <text evidence="4">The sequence shown here is derived from an EMBL/GenBank/DDBJ whole genome shotgun (WGS) entry which is preliminary data.</text>
</comment>
<feature type="domain" description="J" evidence="3">
    <location>
        <begin position="38"/>
        <end position="102"/>
    </location>
</feature>
<reference evidence="4" key="2">
    <citation type="submission" date="2017-01" db="EMBL/GenBank/DDBJ databases">
        <authorList>
            <person name="Mah S.A."/>
            <person name="Swanson W.J."/>
            <person name="Moy G.W."/>
            <person name="Vacquier V.D."/>
        </authorList>
    </citation>
    <scope>NUCLEOTIDE SEQUENCE [LARGE SCALE GENOMIC DNA]</scope>
    <source>
        <strain evidence="4">COL-18-3</strain>
    </source>
</reference>
<proteinExistence type="predicted"/>
<name>A0A1R1PG78_ZANCU</name>
<feature type="region of interest" description="Disordered" evidence="2">
    <location>
        <begin position="1"/>
        <end position="33"/>
    </location>
</feature>
<dbReference type="InterPro" id="IPR018253">
    <property type="entry name" value="DnaJ_domain_CS"/>
</dbReference>
<dbReference type="InterPro" id="IPR036869">
    <property type="entry name" value="J_dom_sf"/>
</dbReference>
<keyword evidence="1" id="KW-0175">Coiled coil</keyword>
<feature type="coiled-coil region" evidence="1">
    <location>
        <begin position="172"/>
        <end position="216"/>
    </location>
</feature>
<evidence type="ECO:0000313" key="5">
    <source>
        <dbReference type="EMBL" id="OMH81847.1"/>
    </source>
</evidence>
<dbReference type="Pfam" id="PF00226">
    <property type="entry name" value="DnaJ"/>
    <property type="match status" value="1"/>
</dbReference>
<dbReference type="PROSITE" id="PS50076">
    <property type="entry name" value="DNAJ_2"/>
    <property type="match status" value="1"/>
</dbReference>
<evidence type="ECO:0000256" key="1">
    <source>
        <dbReference type="SAM" id="Coils"/>
    </source>
</evidence>
<dbReference type="Gene3D" id="1.10.287.110">
    <property type="entry name" value="DnaJ domain"/>
    <property type="match status" value="1"/>
</dbReference>
<dbReference type="SUPFAM" id="SSF46565">
    <property type="entry name" value="Chaperone J-domain"/>
    <property type="match status" value="1"/>
</dbReference>
<dbReference type="OrthoDB" id="552049at2759"/>
<accession>A0A1R1PG78</accession>
<dbReference type="Proteomes" id="UP000188320">
    <property type="component" value="Unassembled WGS sequence"/>
</dbReference>
<sequence>MADSSNQKHTEESNTNFGSGKPKGGRGKGTDEEPLETEYYEWLNVSPTATQAQIKKSYYVLALKYHPDKNKEEGSQEKFQKISQAYQVLCDEKLRREYNMLGANKGVADNQIDPSVFFDMLFGGGRFGDFIGELNIIRHLDEAMEESEMGTTNTFQETITLTPHVDITDRPKTKQEIKEAKAQHKIEKARKREIQRKKEEERLAKHEKRVNDLAENLIATLSIYAENTGGDDTQSLEAFKKKIEFDANELRTESLGVELLHAIGHIYCAKANHYMERQEFMGALRGVYHSFKEKGEVIGGTYTIIKAAIDLQRVSIQLNEAEKRGYSPEQRAALEAEAAKKGLETIWKAGKLEIETVLRDVCDKVLFDSSIPKSISKRRAIALKAVGKVFSNTTADPNMDSNPFNFMS</sequence>